<proteinExistence type="predicted"/>
<evidence type="ECO:0000313" key="4">
    <source>
        <dbReference type="Proteomes" id="UP000198656"/>
    </source>
</evidence>
<dbReference type="GO" id="GO:0004175">
    <property type="term" value="F:endopeptidase activity"/>
    <property type="evidence" value="ECO:0007669"/>
    <property type="project" value="UniProtKB-ARBA"/>
</dbReference>
<sequence>MDNNGLNLTDGESPRCDRKLNWVDLVLVLGGVISIYVGLAFGTFWLMDLWPHERVLMYLNAFLTQLSFALLIYFLKRVRSWTWADFGWRDVPLRVILSKVLGLYALTWVVNICYAIALFNYGFTPPETDVYSKLLGDVSGYTLILNLLLAGILAPLVEETLFRGVIFGGLQAYFGKWTAAVISAIIFSALHFQAYGFFPRFVLGIVLVYLYDRYKSLYPSVGLHALNNIVATLIAAKIMIE</sequence>
<gene>
    <name evidence="3" type="ORF">SAMN05443529_10940</name>
</gene>
<feature type="transmembrane region" description="Helical" evidence="1">
    <location>
        <begin position="192"/>
        <end position="211"/>
    </location>
</feature>
<feature type="transmembrane region" description="Helical" evidence="1">
    <location>
        <begin position="223"/>
        <end position="240"/>
    </location>
</feature>
<dbReference type="EMBL" id="FNCP01000009">
    <property type="protein sequence ID" value="SDH05034.1"/>
    <property type="molecule type" value="Genomic_DNA"/>
</dbReference>
<feature type="transmembrane region" description="Helical" evidence="1">
    <location>
        <begin position="22"/>
        <end position="45"/>
    </location>
</feature>
<name>A0A1G7Z8M7_9FIRM</name>
<feature type="domain" description="CAAX prenyl protease 2/Lysostaphin resistance protein A-like" evidence="2">
    <location>
        <begin position="143"/>
        <end position="230"/>
    </location>
</feature>
<keyword evidence="1" id="KW-0812">Transmembrane</keyword>
<protein>
    <recommendedName>
        <fullName evidence="2">CAAX prenyl protease 2/Lysostaphin resistance protein A-like domain-containing protein</fullName>
    </recommendedName>
</protein>
<feature type="transmembrane region" description="Helical" evidence="1">
    <location>
        <begin position="57"/>
        <end position="75"/>
    </location>
</feature>
<evidence type="ECO:0000313" key="3">
    <source>
        <dbReference type="EMBL" id="SDH05034.1"/>
    </source>
</evidence>
<keyword evidence="1" id="KW-1133">Transmembrane helix</keyword>
<dbReference type="STRING" id="1121419.SAMN05443529_10940"/>
<dbReference type="InterPro" id="IPR003675">
    <property type="entry name" value="Rce1/LyrA-like_dom"/>
</dbReference>
<evidence type="ECO:0000259" key="2">
    <source>
        <dbReference type="Pfam" id="PF02517"/>
    </source>
</evidence>
<dbReference type="OrthoDB" id="4177129at2"/>
<dbReference type="PANTHER" id="PTHR43592">
    <property type="entry name" value="CAAX AMINO TERMINAL PROTEASE"/>
    <property type="match status" value="1"/>
</dbReference>
<feature type="transmembrane region" description="Helical" evidence="1">
    <location>
        <begin position="164"/>
        <end position="186"/>
    </location>
</feature>
<keyword evidence="4" id="KW-1185">Reference proteome</keyword>
<dbReference type="Proteomes" id="UP000198656">
    <property type="component" value="Unassembled WGS sequence"/>
</dbReference>
<accession>A0A1G7Z8M7</accession>
<feature type="transmembrane region" description="Helical" evidence="1">
    <location>
        <begin position="138"/>
        <end position="157"/>
    </location>
</feature>
<dbReference type="AlphaFoldDB" id="A0A1G7Z8M7"/>
<dbReference type="RefSeq" id="WP_092332682.1">
    <property type="nucleotide sequence ID" value="NZ_FNCP01000009.1"/>
</dbReference>
<dbReference type="PANTHER" id="PTHR43592:SF15">
    <property type="entry name" value="CAAX AMINO TERMINAL PROTEASE FAMILY PROTEIN"/>
    <property type="match status" value="1"/>
</dbReference>
<evidence type="ECO:0000256" key="1">
    <source>
        <dbReference type="SAM" id="Phobius"/>
    </source>
</evidence>
<keyword evidence="1" id="KW-0472">Membrane</keyword>
<organism evidence="3 4">
    <name type="scientific">Desulfosporosinus hippei DSM 8344</name>
    <dbReference type="NCBI Taxonomy" id="1121419"/>
    <lineage>
        <taxon>Bacteria</taxon>
        <taxon>Bacillati</taxon>
        <taxon>Bacillota</taxon>
        <taxon>Clostridia</taxon>
        <taxon>Eubacteriales</taxon>
        <taxon>Desulfitobacteriaceae</taxon>
        <taxon>Desulfosporosinus</taxon>
    </lineage>
</organism>
<feature type="transmembrane region" description="Helical" evidence="1">
    <location>
        <begin position="96"/>
        <end position="118"/>
    </location>
</feature>
<dbReference type="Pfam" id="PF02517">
    <property type="entry name" value="Rce1-like"/>
    <property type="match status" value="1"/>
</dbReference>
<dbReference type="GO" id="GO:0080120">
    <property type="term" value="P:CAAX-box protein maturation"/>
    <property type="evidence" value="ECO:0007669"/>
    <property type="project" value="UniProtKB-ARBA"/>
</dbReference>
<reference evidence="4" key="1">
    <citation type="submission" date="2016-10" db="EMBL/GenBank/DDBJ databases">
        <authorList>
            <person name="Varghese N."/>
            <person name="Submissions S."/>
        </authorList>
    </citation>
    <scope>NUCLEOTIDE SEQUENCE [LARGE SCALE GENOMIC DNA]</scope>
    <source>
        <strain evidence="4">DSM 8344</strain>
    </source>
</reference>